<feature type="transmembrane region" description="Helical" evidence="2">
    <location>
        <begin position="44"/>
        <end position="65"/>
    </location>
</feature>
<evidence type="ECO:0000256" key="2">
    <source>
        <dbReference type="SAM" id="Phobius"/>
    </source>
</evidence>
<sequence length="114" mass="12996">MFEGLNWKAAARRSAIVIGIYIALFYILGVAFPKTFGLGDNAEMMRLLINAVVFFFVFTFVYAFVERNKNRRIEQARQKQTARPARAEGDPGVSGALKGRPNPNTSRRKTRRKR</sequence>
<feature type="transmembrane region" description="Helical" evidence="2">
    <location>
        <begin position="12"/>
        <end position="32"/>
    </location>
</feature>
<evidence type="ECO:0000256" key="1">
    <source>
        <dbReference type="SAM" id="MobiDB-lite"/>
    </source>
</evidence>
<organism evidence="3">
    <name type="scientific">uncultured Rubrobacteraceae bacterium</name>
    <dbReference type="NCBI Taxonomy" id="349277"/>
    <lineage>
        <taxon>Bacteria</taxon>
        <taxon>Bacillati</taxon>
        <taxon>Actinomycetota</taxon>
        <taxon>Rubrobacteria</taxon>
        <taxon>Rubrobacterales</taxon>
        <taxon>Rubrobacteraceae</taxon>
        <taxon>environmental samples</taxon>
    </lineage>
</organism>
<evidence type="ECO:0000313" key="3">
    <source>
        <dbReference type="EMBL" id="CAA9409079.1"/>
    </source>
</evidence>
<keyword evidence="2" id="KW-0472">Membrane</keyword>
<gene>
    <name evidence="3" type="ORF">AVDCRST_MAG55-1197</name>
</gene>
<name>A0A6J4PG66_9ACTN</name>
<reference evidence="3" key="1">
    <citation type="submission" date="2020-02" db="EMBL/GenBank/DDBJ databases">
        <authorList>
            <person name="Meier V. D."/>
        </authorList>
    </citation>
    <scope>NUCLEOTIDE SEQUENCE</scope>
    <source>
        <strain evidence="3">AVDCRST_MAG55</strain>
    </source>
</reference>
<keyword evidence="2" id="KW-0812">Transmembrane</keyword>
<accession>A0A6J4PG66</accession>
<protein>
    <submittedName>
        <fullName evidence="3">Uncharacterized protein</fullName>
    </submittedName>
</protein>
<dbReference type="EMBL" id="CADCUZ010000047">
    <property type="protein sequence ID" value="CAA9409079.1"/>
    <property type="molecule type" value="Genomic_DNA"/>
</dbReference>
<dbReference type="AlphaFoldDB" id="A0A6J4PG66"/>
<proteinExistence type="predicted"/>
<keyword evidence="2" id="KW-1133">Transmembrane helix</keyword>
<feature type="region of interest" description="Disordered" evidence="1">
    <location>
        <begin position="74"/>
        <end position="114"/>
    </location>
</feature>